<evidence type="ECO:0008006" key="2">
    <source>
        <dbReference type="Google" id="ProtNLM"/>
    </source>
</evidence>
<proteinExistence type="predicted"/>
<accession>X1R184</accession>
<reference evidence="1" key="1">
    <citation type="journal article" date="2014" name="Front. Microbiol.">
        <title>High frequency of phylogenetically diverse reductive dehalogenase-homologous genes in deep subseafloor sedimentary metagenomes.</title>
        <authorList>
            <person name="Kawai M."/>
            <person name="Futagami T."/>
            <person name="Toyoda A."/>
            <person name="Takaki Y."/>
            <person name="Nishi S."/>
            <person name="Hori S."/>
            <person name="Arai W."/>
            <person name="Tsubouchi T."/>
            <person name="Morono Y."/>
            <person name="Uchiyama I."/>
            <person name="Ito T."/>
            <person name="Fujiyama A."/>
            <person name="Inagaki F."/>
            <person name="Takami H."/>
        </authorList>
    </citation>
    <scope>NUCLEOTIDE SEQUENCE</scope>
    <source>
        <strain evidence="1">Expedition CK06-06</strain>
    </source>
</reference>
<organism evidence="1">
    <name type="scientific">marine sediment metagenome</name>
    <dbReference type="NCBI Taxonomy" id="412755"/>
    <lineage>
        <taxon>unclassified sequences</taxon>
        <taxon>metagenomes</taxon>
        <taxon>ecological metagenomes</taxon>
    </lineage>
</organism>
<protein>
    <recommendedName>
        <fullName evidence="2">Glycosyl transferase family 1 domain-containing protein</fullName>
    </recommendedName>
</protein>
<gene>
    <name evidence="1" type="ORF">S12H4_20310</name>
</gene>
<evidence type="ECO:0000313" key="1">
    <source>
        <dbReference type="EMBL" id="GAI74522.1"/>
    </source>
</evidence>
<name>X1R184_9ZZZZ</name>
<feature type="non-terminal residue" evidence="1">
    <location>
        <position position="1"/>
    </location>
</feature>
<sequence>LLEGFGLPLLEAAAAKRTIVCLDSGPMNEIVGPKEAYLFPYHTVKEERWNNGSIAQLHEYDPADLAFAMETAILEKKESMNKAEAAYTKSLDFDYLKVYTKLVNM</sequence>
<dbReference type="EMBL" id="BARW01010279">
    <property type="protein sequence ID" value="GAI74522.1"/>
    <property type="molecule type" value="Genomic_DNA"/>
</dbReference>
<dbReference type="SUPFAM" id="SSF53756">
    <property type="entry name" value="UDP-Glycosyltransferase/glycogen phosphorylase"/>
    <property type="match status" value="1"/>
</dbReference>
<dbReference type="Gene3D" id="3.40.50.2000">
    <property type="entry name" value="Glycogen Phosphorylase B"/>
    <property type="match status" value="1"/>
</dbReference>
<dbReference type="AlphaFoldDB" id="X1R184"/>
<comment type="caution">
    <text evidence="1">The sequence shown here is derived from an EMBL/GenBank/DDBJ whole genome shotgun (WGS) entry which is preliminary data.</text>
</comment>